<organism evidence="1 2">
    <name type="scientific">Halorhodospira neutriphila</name>
    <dbReference type="NCBI Taxonomy" id="168379"/>
    <lineage>
        <taxon>Bacteria</taxon>
        <taxon>Pseudomonadati</taxon>
        <taxon>Pseudomonadota</taxon>
        <taxon>Gammaproteobacteria</taxon>
        <taxon>Chromatiales</taxon>
        <taxon>Ectothiorhodospiraceae</taxon>
        <taxon>Halorhodospira</taxon>
    </lineage>
</organism>
<evidence type="ECO:0000313" key="2">
    <source>
        <dbReference type="Proteomes" id="UP000738126"/>
    </source>
</evidence>
<comment type="caution">
    <text evidence="1">The sequence shown here is derived from an EMBL/GenBank/DDBJ whole genome shotgun (WGS) entry which is preliminary data.</text>
</comment>
<protein>
    <submittedName>
        <fullName evidence="1">Amidophosphoribosyltransferase</fullName>
    </submittedName>
</protein>
<reference evidence="1 2" key="1">
    <citation type="journal article" date="2020" name="Microorganisms">
        <title>Osmotic Adaptation and Compatible Solute Biosynthesis of Phototrophic Bacteria as Revealed from Genome Analyses.</title>
        <authorList>
            <person name="Imhoff J.F."/>
            <person name="Rahn T."/>
            <person name="Kunzel S."/>
            <person name="Keller A."/>
            <person name="Neulinger S.C."/>
        </authorList>
    </citation>
    <scope>NUCLEOTIDE SEQUENCE [LARGE SCALE GENOMIC DNA]</scope>
    <source>
        <strain evidence="1 2">DSM 15116</strain>
    </source>
</reference>
<evidence type="ECO:0000313" key="1">
    <source>
        <dbReference type="EMBL" id="MBK1727717.1"/>
    </source>
</evidence>
<dbReference type="PANTHER" id="PTHR47505">
    <property type="entry name" value="DNA UTILIZATION PROTEIN YHGH"/>
    <property type="match status" value="1"/>
</dbReference>
<name>A0ABS1E9T6_9GAMM</name>
<dbReference type="PANTHER" id="PTHR47505:SF1">
    <property type="entry name" value="DNA UTILIZATION PROTEIN YHGH"/>
    <property type="match status" value="1"/>
</dbReference>
<dbReference type="EMBL" id="NRSH01000244">
    <property type="protein sequence ID" value="MBK1727717.1"/>
    <property type="molecule type" value="Genomic_DNA"/>
</dbReference>
<sequence length="66" mass="6864">RQAALPAGRRRANLRGAFAAPRRPPAHVALVDDVVTTGATAAAAARQLIEAGAERVDLWAVARTPP</sequence>
<dbReference type="SUPFAM" id="SSF53271">
    <property type="entry name" value="PRTase-like"/>
    <property type="match status" value="1"/>
</dbReference>
<dbReference type="Gene3D" id="3.40.50.2020">
    <property type="match status" value="1"/>
</dbReference>
<gene>
    <name evidence="1" type="ORF">CKO13_12000</name>
</gene>
<dbReference type="Proteomes" id="UP000738126">
    <property type="component" value="Unassembled WGS sequence"/>
</dbReference>
<keyword evidence="2" id="KW-1185">Reference proteome</keyword>
<feature type="non-terminal residue" evidence="1">
    <location>
        <position position="1"/>
    </location>
</feature>
<accession>A0ABS1E9T6</accession>
<dbReference type="InterPro" id="IPR051910">
    <property type="entry name" value="ComF/GntX_DNA_util-trans"/>
</dbReference>
<proteinExistence type="predicted"/>
<dbReference type="InterPro" id="IPR029057">
    <property type="entry name" value="PRTase-like"/>
</dbReference>